<dbReference type="PROSITE" id="PS50297">
    <property type="entry name" value="ANK_REP_REGION"/>
    <property type="match status" value="1"/>
</dbReference>
<dbReference type="EMBL" id="MBFS01000027">
    <property type="protein sequence ID" value="PVV05208.1"/>
    <property type="molecule type" value="Genomic_DNA"/>
</dbReference>
<dbReference type="Proteomes" id="UP000245609">
    <property type="component" value="Unassembled WGS sequence"/>
</dbReference>
<gene>
    <name evidence="4" type="ORF">BB560_000279</name>
</gene>
<dbReference type="PROSITE" id="PS50088">
    <property type="entry name" value="ANK_REPEAT"/>
    <property type="match status" value="1"/>
</dbReference>
<evidence type="ECO:0000313" key="4">
    <source>
        <dbReference type="EMBL" id="PVV05208.1"/>
    </source>
</evidence>
<evidence type="ECO:0000256" key="2">
    <source>
        <dbReference type="ARBA" id="ARBA00023043"/>
    </source>
</evidence>
<dbReference type="OrthoDB" id="194358at2759"/>
<dbReference type="SUPFAM" id="SSF48403">
    <property type="entry name" value="Ankyrin repeat"/>
    <property type="match status" value="1"/>
</dbReference>
<keyword evidence="5" id="KW-1185">Reference proteome</keyword>
<dbReference type="InterPro" id="IPR002110">
    <property type="entry name" value="Ankyrin_rpt"/>
</dbReference>
<name>A0A2T9ZKT9_9FUNG</name>
<dbReference type="Gene3D" id="1.25.40.20">
    <property type="entry name" value="Ankyrin repeat-containing domain"/>
    <property type="match status" value="1"/>
</dbReference>
<dbReference type="Pfam" id="PF12796">
    <property type="entry name" value="Ank_2"/>
    <property type="match status" value="1"/>
</dbReference>
<evidence type="ECO:0000256" key="1">
    <source>
        <dbReference type="ARBA" id="ARBA00022737"/>
    </source>
</evidence>
<dbReference type="STRING" id="133381.A0A2T9ZKT9"/>
<comment type="caution">
    <text evidence="4">The sequence shown here is derived from an EMBL/GenBank/DDBJ whole genome shotgun (WGS) entry which is preliminary data.</text>
</comment>
<dbReference type="SMART" id="SM00248">
    <property type="entry name" value="ANK"/>
    <property type="match status" value="3"/>
</dbReference>
<keyword evidence="1" id="KW-0677">Repeat</keyword>
<evidence type="ECO:0000313" key="5">
    <source>
        <dbReference type="Proteomes" id="UP000245609"/>
    </source>
</evidence>
<dbReference type="PANTHER" id="PTHR24188:SF29">
    <property type="entry name" value="GH09064P"/>
    <property type="match status" value="1"/>
</dbReference>
<dbReference type="PANTHER" id="PTHR24188">
    <property type="entry name" value="ANKYRIN REPEAT PROTEIN"/>
    <property type="match status" value="1"/>
</dbReference>
<dbReference type="AlphaFoldDB" id="A0A2T9ZKT9"/>
<evidence type="ECO:0000256" key="3">
    <source>
        <dbReference type="PROSITE-ProRule" id="PRU00023"/>
    </source>
</evidence>
<protein>
    <submittedName>
        <fullName evidence="4">Uncharacterized protein</fullName>
    </submittedName>
</protein>
<reference evidence="4 5" key="1">
    <citation type="journal article" date="2018" name="MBio">
        <title>Comparative Genomics Reveals the Core Gene Toolbox for the Fungus-Insect Symbiosis.</title>
        <authorList>
            <person name="Wang Y."/>
            <person name="Stata M."/>
            <person name="Wang W."/>
            <person name="Stajich J.E."/>
            <person name="White M.M."/>
            <person name="Moncalvo J.M."/>
        </authorList>
    </citation>
    <scope>NUCLEOTIDE SEQUENCE [LARGE SCALE GENOMIC DNA]</scope>
    <source>
        <strain evidence="4 5">SC-DP-2</strain>
    </source>
</reference>
<organism evidence="4 5">
    <name type="scientific">Smittium megazygosporum</name>
    <dbReference type="NCBI Taxonomy" id="133381"/>
    <lineage>
        <taxon>Eukaryota</taxon>
        <taxon>Fungi</taxon>
        <taxon>Fungi incertae sedis</taxon>
        <taxon>Zoopagomycota</taxon>
        <taxon>Kickxellomycotina</taxon>
        <taxon>Harpellomycetes</taxon>
        <taxon>Harpellales</taxon>
        <taxon>Legeriomycetaceae</taxon>
        <taxon>Smittium</taxon>
    </lineage>
</organism>
<proteinExistence type="predicted"/>
<sequence>MLLLFPEQLIIRIFTLSKNDGFRFVNKAIFKATGVKLISHKNLFEKIRNKYIFEANQEGLLYERFLDETNIFDITNIDVFDYESYNSVFRHAFKKKLPVNNVKNSLKKIIDINVDNGINIVSATENGSFDTLLSILKAYIWKQFNEKKRIWINIKSCGKPQTKHLKKERIYMLIGLSRMDCTELLLSEAEYSQLLNRGVIKGLSHGETSALKKVLSSKIGHSGMVKYLIEKDANIHSDNDYALRWASAKGHLDIVKLLIEKGANIQTDNNCALWNALRYGHTETTEYLLTNCSDIDLDFGHEIKFLLNQRNYIVVEYSFERGIIYRSEKHVQINLAIRDKSIN</sequence>
<accession>A0A2T9ZKT9</accession>
<dbReference type="InterPro" id="IPR036770">
    <property type="entry name" value="Ankyrin_rpt-contain_sf"/>
</dbReference>
<keyword evidence="2 3" id="KW-0040">ANK repeat</keyword>
<feature type="repeat" description="ANK" evidence="3">
    <location>
        <begin position="238"/>
        <end position="270"/>
    </location>
</feature>